<evidence type="ECO:0000256" key="1">
    <source>
        <dbReference type="SAM" id="MobiDB-lite"/>
    </source>
</evidence>
<dbReference type="AlphaFoldDB" id="A0A8H6G1D8"/>
<dbReference type="InterPro" id="IPR005162">
    <property type="entry name" value="Retrotrans_gag_dom"/>
</dbReference>
<organism evidence="3 4">
    <name type="scientific">Letharia columbiana</name>
    <dbReference type="NCBI Taxonomy" id="112416"/>
    <lineage>
        <taxon>Eukaryota</taxon>
        <taxon>Fungi</taxon>
        <taxon>Dikarya</taxon>
        <taxon>Ascomycota</taxon>
        <taxon>Pezizomycotina</taxon>
        <taxon>Lecanoromycetes</taxon>
        <taxon>OSLEUM clade</taxon>
        <taxon>Lecanoromycetidae</taxon>
        <taxon>Lecanorales</taxon>
        <taxon>Lecanorineae</taxon>
        <taxon>Parmeliaceae</taxon>
        <taxon>Letharia</taxon>
    </lineage>
</organism>
<feature type="compositionally biased region" description="Pro residues" evidence="1">
    <location>
        <begin position="507"/>
        <end position="516"/>
    </location>
</feature>
<dbReference type="Pfam" id="PF03732">
    <property type="entry name" value="Retrotrans_gag"/>
    <property type="match status" value="1"/>
</dbReference>
<evidence type="ECO:0000313" key="4">
    <source>
        <dbReference type="Proteomes" id="UP000578531"/>
    </source>
</evidence>
<keyword evidence="4" id="KW-1185">Reference proteome</keyword>
<comment type="caution">
    <text evidence="3">The sequence shown here is derived from an EMBL/GenBank/DDBJ whole genome shotgun (WGS) entry which is preliminary data.</text>
</comment>
<name>A0A8H6G1D8_9LECA</name>
<dbReference type="GeneID" id="59284908"/>
<dbReference type="Proteomes" id="UP000578531">
    <property type="component" value="Unassembled WGS sequence"/>
</dbReference>
<feature type="region of interest" description="Disordered" evidence="1">
    <location>
        <begin position="382"/>
        <end position="526"/>
    </location>
</feature>
<protein>
    <recommendedName>
        <fullName evidence="2">Retrotransposon gag domain-containing protein</fullName>
    </recommendedName>
</protein>
<gene>
    <name evidence="3" type="ORF">HO173_003239</name>
</gene>
<evidence type="ECO:0000259" key="2">
    <source>
        <dbReference type="Pfam" id="PF03732"/>
    </source>
</evidence>
<sequence>MCWQEVVLKLRHGHWAQITRAQITSPHHCTTPCYSRAKISWHGSALHTINFVVEEKYKEAAKASMVKRLVFRARLKDDAMSWYQRLDAATRGDWVSLSKAFEIEYKLEAKAEQDPNKYFNVLSNLKQGRKPIAQYVAEAEHLYRKCPEPLKDYMGNQFVAGIADDSKLDMVQLYLASETKITFPLAKAAVIKAYSRIGRASPFDVERTVASSSKPDVSQGEVNAELLEFFRSLRATQKQQPVVNQYVQPLPPPPQQLGGYRKPAQQDQGGYRSYPRSGISDVISHNCLAPGHFFTNCPEPQVNFKQKGINRAKVEEMNAPSKAPPLPQQAPAAAVAQRFQEHLSQRAEGPLHEFSVAATASRPKVRFEDVDDDKENQAYHDGVAASANRVQKQPAKADRQQPRRAARKVAERVMSGPPELRGQFNRVEDVTDEVEVEDRQAPEATPSTLVDDQAGPVSRMKLPLPPAMRPQPTVEEVQDQQLPHQPRVPSRPQNNAQRPPGVRFIDPPMPSLPPSLEPQRKLNRQRAMVETYEAQPLSSSEPQHDGPQETVAINIAKDRERFQVSQFLNAPVTLPIWQLLDRSPQIRAQLARAMASSKPSRRGRKLTTVAALMSAKEDKAPAVKTEAHEEEEVVCLYVMSWVGVTLIKKTLADTGAVAELINPKLVKQDVWAPVNVAGVVAVIRAFILGMGDIYDILLSKRWMRRVRAIEDHGENTLTIRSKDGVKRVVQGTEAESLNVELVDEPSVDEWRTALAEDEITRLADELDGKTAAASKDPTGSCRGEGPFDALLDRGRLKVPAMVPAWSSGKELRQYSMDAAICESKPMSLRTMHGFPTKRRPQLREMSDASQVEVDKWFAESEITIGAVADTLERKDAAKRLMYT</sequence>
<reference evidence="3 4" key="1">
    <citation type="journal article" date="2020" name="Genomics">
        <title>Complete, high-quality genomes from long-read metagenomic sequencing of two wolf lichen thalli reveals enigmatic genome architecture.</title>
        <authorList>
            <person name="McKenzie S.K."/>
            <person name="Walston R.F."/>
            <person name="Allen J.L."/>
        </authorList>
    </citation>
    <scope>NUCLEOTIDE SEQUENCE [LARGE SCALE GENOMIC DNA]</scope>
    <source>
        <strain evidence="3">WasteWater2</strain>
    </source>
</reference>
<evidence type="ECO:0000313" key="3">
    <source>
        <dbReference type="EMBL" id="KAF6238733.1"/>
    </source>
</evidence>
<proteinExistence type="predicted"/>
<dbReference type="EMBL" id="JACCJC010000008">
    <property type="protein sequence ID" value="KAF6238733.1"/>
    <property type="molecule type" value="Genomic_DNA"/>
</dbReference>
<feature type="region of interest" description="Disordered" evidence="1">
    <location>
        <begin position="252"/>
        <end position="272"/>
    </location>
</feature>
<feature type="domain" description="Retrotransposon gag" evidence="2">
    <location>
        <begin position="72"/>
        <end position="162"/>
    </location>
</feature>
<dbReference type="OrthoDB" id="5427304at2759"/>
<dbReference type="RefSeq" id="XP_037168032.1">
    <property type="nucleotide sequence ID" value="XM_037305167.1"/>
</dbReference>
<accession>A0A8H6G1D8</accession>